<dbReference type="Pfam" id="PF02374">
    <property type="entry name" value="ArsA_ATPase"/>
    <property type="match status" value="1"/>
</dbReference>
<comment type="caution">
    <text evidence="2">The sequence shown here is derived from an EMBL/GenBank/DDBJ whole genome shotgun (WGS) entry which is preliminary data.</text>
</comment>
<evidence type="ECO:0000313" key="2">
    <source>
        <dbReference type="EMBL" id="ELZ40396.1"/>
    </source>
</evidence>
<proteinExistence type="predicted"/>
<gene>
    <name evidence="2" type="ORF">C472_01982</name>
</gene>
<evidence type="ECO:0000313" key="3">
    <source>
        <dbReference type="Proteomes" id="UP000011523"/>
    </source>
</evidence>
<sequence length="86" mass="9383">VGIETSLVVANYLLPEEYGDNAFFADRRAQQAQYLAEIRDRFDAPLMLAPLRRDEPIGLDELSAFGDEVTGLADVADADAPEVTPS</sequence>
<dbReference type="Gene3D" id="3.40.50.300">
    <property type="entry name" value="P-loop containing nucleotide triphosphate hydrolases"/>
    <property type="match status" value="1"/>
</dbReference>
<feature type="non-terminal residue" evidence="2">
    <location>
        <position position="1"/>
    </location>
</feature>
<keyword evidence="3" id="KW-1185">Reference proteome</keyword>
<dbReference type="RefSeq" id="WP_006628102.1">
    <property type="nucleotide sequence ID" value="NZ_AOJD01000020.1"/>
</dbReference>
<dbReference type="InterPro" id="IPR027417">
    <property type="entry name" value="P-loop_NTPase"/>
</dbReference>
<accession>M0DY23</accession>
<dbReference type="AlphaFoldDB" id="M0DY23"/>
<protein>
    <submittedName>
        <fullName evidence="2">Anion-transporting ATPase</fullName>
    </submittedName>
</protein>
<evidence type="ECO:0000259" key="1">
    <source>
        <dbReference type="Pfam" id="PF02374"/>
    </source>
</evidence>
<dbReference type="PATRIC" id="fig|1227485.3.peg.372"/>
<dbReference type="Proteomes" id="UP000011523">
    <property type="component" value="Unassembled WGS sequence"/>
</dbReference>
<feature type="domain" description="ArsA/GET3 Anion-transporting ATPase-like" evidence="1">
    <location>
        <begin position="2"/>
        <end position="68"/>
    </location>
</feature>
<organism evidence="2 3">
    <name type="scientific">Halorubrum tebenquichense DSM 14210</name>
    <dbReference type="NCBI Taxonomy" id="1227485"/>
    <lineage>
        <taxon>Archaea</taxon>
        <taxon>Methanobacteriati</taxon>
        <taxon>Methanobacteriota</taxon>
        <taxon>Stenosarchaea group</taxon>
        <taxon>Halobacteria</taxon>
        <taxon>Halobacteriales</taxon>
        <taxon>Haloferacaceae</taxon>
        <taxon>Halorubrum</taxon>
    </lineage>
</organism>
<dbReference type="InterPro" id="IPR025723">
    <property type="entry name" value="ArsA/GET3_ATPase-like"/>
</dbReference>
<reference evidence="2 3" key="1">
    <citation type="journal article" date="2014" name="PLoS Genet.">
        <title>Phylogenetically driven sequencing of extremely halophilic archaea reveals strategies for static and dynamic osmo-response.</title>
        <authorList>
            <person name="Becker E.A."/>
            <person name="Seitzer P.M."/>
            <person name="Tritt A."/>
            <person name="Larsen D."/>
            <person name="Krusor M."/>
            <person name="Yao A.I."/>
            <person name="Wu D."/>
            <person name="Madern D."/>
            <person name="Eisen J.A."/>
            <person name="Darling A.E."/>
            <person name="Facciotti M.T."/>
        </authorList>
    </citation>
    <scope>NUCLEOTIDE SEQUENCE [LARGE SCALE GENOMIC DNA]</scope>
    <source>
        <strain evidence="2 3">DSM 14210</strain>
    </source>
</reference>
<dbReference type="EMBL" id="AOJD01000020">
    <property type="protein sequence ID" value="ELZ40396.1"/>
    <property type="molecule type" value="Genomic_DNA"/>
</dbReference>
<name>M0DY23_9EURY</name>